<dbReference type="InterPro" id="IPR016187">
    <property type="entry name" value="CTDL_fold"/>
</dbReference>
<sequence length="167" mass="18761">RSIWLPSILRLVRYSPAPMTNMVSPPFPPVCTPCRRGWTFFQDRCYFHSRALGTWDAANRSCASLGALLLQVTSLAEQVRDDQAWGTSMKASSSWMGLTDQAREGAWMWVDGTHSAANARYWRPGEPNGGQKENCALARQDGHWYDAPCMEQHHWVGKAGILSCKKC</sequence>
<dbReference type="InterPro" id="IPR001304">
    <property type="entry name" value="C-type_lectin-like"/>
</dbReference>
<reference evidence="2" key="2">
    <citation type="submission" date="2025-09" db="UniProtKB">
        <authorList>
            <consortium name="Ensembl"/>
        </authorList>
    </citation>
    <scope>IDENTIFICATION</scope>
</reference>
<dbReference type="Proteomes" id="UP000694403">
    <property type="component" value="Unplaced"/>
</dbReference>
<dbReference type="SUPFAM" id="SSF56436">
    <property type="entry name" value="C-type lectin-like"/>
    <property type="match status" value="1"/>
</dbReference>
<organism evidence="2 3">
    <name type="scientific">Chelydra serpentina</name>
    <name type="common">Snapping turtle</name>
    <name type="synonym">Testudo serpentina</name>
    <dbReference type="NCBI Taxonomy" id="8475"/>
    <lineage>
        <taxon>Eukaryota</taxon>
        <taxon>Metazoa</taxon>
        <taxon>Chordata</taxon>
        <taxon>Craniata</taxon>
        <taxon>Vertebrata</taxon>
        <taxon>Euteleostomi</taxon>
        <taxon>Archelosauria</taxon>
        <taxon>Testudinata</taxon>
        <taxon>Testudines</taxon>
        <taxon>Cryptodira</taxon>
        <taxon>Durocryptodira</taxon>
        <taxon>Americhelydia</taxon>
        <taxon>Chelydroidea</taxon>
        <taxon>Chelydridae</taxon>
        <taxon>Chelydra</taxon>
    </lineage>
</organism>
<evidence type="ECO:0000313" key="2">
    <source>
        <dbReference type="Ensembl" id="ENSCSRP00000020505.1"/>
    </source>
</evidence>
<accession>A0A8C3SWQ8</accession>
<dbReference type="InterPro" id="IPR016186">
    <property type="entry name" value="C-type_lectin-like/link_sf"/>
</dbReference>
<dbReference type="PANTHER" id="PTHR22803">
    <property type="entry name" value="MANNOSE, PHOSPHOLIPASE, LECTIN RECEPTOR RELATED"/>
    <property type="match status" value="1"/>
</dbReference>
<evidence type="ECO:0000259" key="1">
    <source>
        <dbReference type="PROSITE" id="PS50041"/>
    </source>
</evidence>
<dbReference type="Ensembl" id="ENSCSRT00000021415.1">
    <property type="protein sequence ID" value="ENSCSRP00000020505.1"/>
    <property type="gene ID" value="ENSCSRG00000015542.1"/>
</dbReference>
<reference evidence="2" key="1">
    <citation type="submission" date="2025-08" db="UniProtKB">
        <authorList>
            <consortium name="Ensembl"/>
        </authorList>
    </citation>
    <scope>IDENTIFICATION</scope>
</reference>
<keyword evidence="3" id="KW-1185">Reference proteome</keyword>
<protein>
    <recommendedName>
        <fullName evidence="1">C-type lectin domain-containing protein</fullName>
    </recommendedName>
</protein>
<dbReference type="PROSITE" id="PS50041">
    <property type="entry name" value="C_TYPE_LECTIN_2"/>
    <property type="match status" value="1"/>
</dbReference>
<proteinExistence type="predicted"/>
<dbReference type="InterPro" id="IPR050111">
    <property type="entry name" value="C-type_lectin/snaclec_domain"/>
</dbReference>
<feature type="domain" description="C-type lectin" evidence="1">
    <location>
        <begin position="41"/>
        <end position="158"/>
    </location>
</feature>
<dbReference type="SMART" id="SM00034">
    <property type="entry name" value="CLECT"/>
    <property type="match status" value="1"/>
</dbReference>
<evidence type="ECO:0000313" key="3">
    <source>
        <dbReference type="Proteomes" id="UP000694403"/>
    </source>
</evidence>
<dbReference type="Gene3D" id="3.10.100.10">
    <property type="entry name" value="Mannose-Binding Protein A, subunit A"/>
    <property type="match status" value="1"/>
</dbReference>
<dbReference type="AlphaFoldDB" id="A0A8C3SWQ8"/>
<dbReference type="Pfam" id="PF00059">
    <property type="entry name" value="Lectin_C"/>
    <property type="match status" value="1"/>
</dbReference>
<name>A0A8C3SWQ8_CHESE</name>